<gene>
    <name evidence="5" type="ORF">UX06_C0016G0003</name>
</gene>
<dbReference type="InterPro" id="IPR007863">
    <property type="entry name" value="Peptidase_M16_C"/>
</dbReference>
<evidence type="ECO:0000313" key="6">
    <source>
        <dbReference type="Proteomes" id="UP000034696"/>
    </source>
</evidence>
<proteinExistence type="inferred from homology"/>
<organism evidence="5 6">
    <name type="scientific">Candidatus Giovannonibacteria bacterium GW2011_GWA2_45_21</name>
    <dbReference type="NCBI Taxonomy" id="1618649"/>
    <lineage>
        <taxon>Bacteria</taxon>
        <taxon>Candidatus Giovannoniibacteriota</taxon>
    </lineage>
</organism>
<reference evidence="5 6" key="1">
    <citation type="journal article" date="2015" name="Nature">
        <title>rRNA introns, odd ribosomes, and small enigmatic genomes across a large radiation of phyla.</title>
        <authorList>
            <person name="Brown C.T."/>
            <person name="Hug L.A."/>
            <person name="Thomas B.C."/>
            <person name="Sharon I."/>
            <person name="Castelle C.J."/>
            <person name="Singh A."/>
            <person name="Wilkins M.J."/>
            <person name="Williams K.H."/>
            <person name="Banfield J.F."/>
        </authorList>
    </citation>
    <scope>NUCLEOTIDE SEQUENCE [LARGE SCALE GENOMIC DNA]</scope>
</reference>
<accession>A0A0G1Q7E7</accession>
<evidence type="ECO:0000259" key="3">
    <source>
        <dbReference type="Pfam" id="PF00675"/>
    </source>
</evidence>
<dbReference type="PROSITE" id="PS00143">
    <property type="entry name" value="INSULINASE"/>
    <property type="match status" value="1"/>
</dbReference>
<evidence type="ECO:0000256" key="2">
    <source>
        <dbReference type="RuleBase" id="RU004447"/>
    </source>
</evidence>
<name>A0A0G1Q7E7_9BACT</name>
<comment type="similarity">
    <text evidence="1 2">Belongs to the peptidase M16 family.</text>
</comment>
<evidence type="ECO:0000313" key="5">
    <source>
        <dbReference type="EMBL" id="KKU04510.1"/>
    </source>
</evidence>
<dbReference type="GO" id="GO:0046872">
    <property type="term" value="F:metal ion binding"/>
    <property type="evidence" value="ECO:0007669"/>
    <property type="project" value="InterPro"/>
</dbReference>
<dbReference type="PANTHER" id="PTHR11851:SF49">
    <property type="entry name" value="MITOCHONDRIAL-PROCESSING PEPTIDASE SUBUNIT ALPHA"/>
    <property type="match status" value="1"/>
</dbReference>
<dbReference type="InterPro" id="IPR011765">
    <property type="entry name" value="Pept_M16_N"/>
</dbReference>
<dbReference type="InterPro" id="IPR050361">
    <property type="entry name" value="MPP/UQCRC_Complex"/>
</dbReference>
<dbReference type="Proteomes" id="UP000034696">
    <property type="component" value="Unassembled WGS sequence"/>
</dbReference>
<feature type="domain" description="Peptidase M16 C-terminal" evidence="4">
    <location>
        <begin position="168"/>
        <end position="341"/>
    </location>
</feature>
<dbReference type="GO" id="GO:0006508">
    <property type="term" value="P:proteolysis"/>
    <property type="evidence" value="ECO:0007669"/>
    <property type="project" value="InterPro"/>
</dbReference>
<evidence type="ECO:0000256" key="1">
    <source>
        <dbReference type="ARBA" id="ARBA00007261"/>
    </source>
</evidence>
<dbReference type="PANTHER" id="PTHR11851">
    <property type="entry name" value="METALLOPROTEASE"/>
    <property type="match status" value="1"/>
</dbReference>
<comment type="caution">
    <text evidence="5">The sequence shown here is derived from an EMBL/GenBank/DDBJ whole genome shotgun (WGS) entry which is preliminary data.</text>
</comment>
<dbReference type="Gene3D" id="3.30.830.10">
    <property type="entry name" value="Metalloenzyme, LuxS/M16 peptidase-like"/>
    <property type="match status" value="2"/>
</dbReference>
<dbReference type="InterPro" id="IPR011249">
    <property type="entry name" value="Metalloenz_LuxS/M16"/>
</dbReference>
<dbReference type="EMBL" id="LCKT01000016">
    <property type="protein sequence ID" value="KKU04510.1"/>
    <property type="molecule type" value="Genomic_DNA"/>
</dbReference>
<dbReference type="Pfam" id="PF05193">
    <property type="entry name" value="Peptidase_M16_C"/>
    <property type="match status" value="1"/>
</dbReference>
<dbReference type="Pfam" id="PF00675">
    <property type="entry name" value="Peptidase_M16"/>
    <property type="match status" value="1"/>
</dbReference>
<protein>
    <submittedName>
        <fullName evidence="5">Peptidase M16 domain protein</fullName>
    </submittedName>
</protein>
<dbReference type="InterPro" id="IPR001431">
    <property type="entry name" value="Pept_M16_Zn_BS"/>
</dbReference>
<evidence type="ECO:0000259" key="4">
    <source>
        <dbReference type="Pfam" id="PF05193"/>
    </source>
</evidence>
<dbReference type="SUPFAM" id="SSF63411">
    <property type="entry name" value="LuxS/MPP-like metallohydrolase"/>
    <property type="match status" value="2"/>
</dbReference>
<feature type="domain" description="Peptidase M16 N-terminal" evidence="3">
    <location>
        <begin position="21"/>
        <end position="161"/>
    </location>
</feature>
<dbReference type="GO" id="GO:0004222">
    <property type="term" value="F:metalloendopeptidase activity"/>
    <property type="evidence" value="ECO:0007669"/>
    <property type="project" value="InterPro"/>
</dbReference>
<dbReference type="AlphaFoldDB" id="A0A0G1Q7E7"/>
<sequence>MQFSKKIFPNGLRLITVPMKDNPTVTVLVLVEAGSKYETKKINGVSHFLEHMCFKGTAKRPKSIDIARELDSIGAHYNAFTSQEFTGYFAKADAKHFKLILGIVSDIYLESTLPAEEIEKEKGVIVEEIRMYRDLPQKHIHDVFTELLYGDQPAGWNIAGTEATVKSFNHSVVRDYRSRHYVAPATAVVIAGNTTTDLAVGETEKYFQAISPDVKDGKIGVVENQATPGIKMEDKKTDQTHMVLGVRTFALSDKRVAPLRVLENILGGGMSSRLFQRVREEMGAGYYIGASADFSSDHGFFSVSAGVENKRFLEVVSAIIGELKNVKISLLPKAELQKAKDHIAGSLYLGLETSDSIADFYGFQEVMKKKIKTPAEFLEEINKVTAADILSVANDIFQDAKLNLAAVGPVGKASGLKDVLRFH</sequence>